<feature type="compositionally biased region" description="Low complexity" evidence="1">
    <location>
        <begin position="142"/>
        <end position="153"/>
    </location>
</feature>
<reference evidence="2" key="1">
    <citation type="journal article" date="2020" name="Stud. Mycol.">
        <title>101 Dothideomycetes genomes: a test case for predicting lifestyles and emergence of pathogens.</title>
        <authorList>
            <person name="Haridas S."/>
            <person name="Albert R."/>
            <person name="Binder M."/>
            <person name="Bloem J."/>
            <person name="Labutti K."/>
            <person name="Salamov A."/>
            <person name="Andreopoulos B."/>
            <person name="Baker S."/>
            <person name="Barry K."/>
            <person name="Bills G."/>
            <person name="Bluhm B."/>
            <person name="Cannon C."/>
            <person name="Castanera R."/>
            <person name="Culley D."/>
            <person name="Daum C."/>
            <person name="Ezra D."/>
            <person name="Gonzalez J."/>
            <person name="Henrissat B."/>
            <person name="Kuo A."/>
            <person name="Liang C."/>
            <person name="Lipzen A."/>
            <person name="Lutzoni F."/>
            <person name="Magnuson J."/>
            <person name="Mondo S."/>
            <person name="Nolan M."/>
            <person name="Ohm R."/>
            <person name="Pangilinan J."/>
            <person name="Park H.-J."/>
            <person name="Ramirez L."/>
            <person name="Alfaro M."/>
            <person name="Sun H."/>
            <person name="Tritt A."/>
            <person name="Yoshinaga Y."/>
            <person name="Zwiers L.-H."/>
            <person name="Turgeon B."/>
            <person name="Goodwin S."/>
            <person name="Spatafora J."/>
            <person name="Crous P."/>
            <person name="Grigoriev I."/>
        </authorList>
    </citation>
    <scope>NUCLEOTIDE SEQUENCE</scope>
    <source>
        <strain evidence="2">ATCC 16933</strain>
    </source>
</reference>
<feature type="region of interest" description="Disordered" evidence="1">
    <location>
        <begin position="117"/>
        <end position="191"/>
    </location>
</feature>
<sequence>MTEPGKTATVKSCHQPHNLRHDVLARNHRTDNKGPAKLISALPRNMSTYTSKPACDHVNDFRDCNHGAPNALPDIKSPRRKLCPTSTCKMLEGQESDESEDSFADDSITDEVFIQASRNVSPGNSTFNDFRSGGQNTLPLASDVSTKDSQSSSIGKLASQVAESSTESSTESSRDAESLKRSFSEDANLKY</sequence>
<accession>A0A6A6P3I2</accession>
<dbReference type="EMBL" id="MU001678">
    <property type="protein sequence ID" value="KAF2458374.1"/>
    <property type="molecule type" value="Genomic_DNA"/>
</dbReference>
<organism evidence="2 3">
    <name type="scientific">Lineolata rhizophorae</name>
    <dbReference type="NCBI Taxonomy" id="578093"/>
    <lineage>
        <taxon>Eukaryota</taxon>
        <taxon>Fungi</taxon>
        <taxon>Dikarya</taxon>
        <taxon>Ascomycota</taxon>
        <taxon>Pezizomycotina</taxon>
        <taxon>Dothideomycetes</taxon>
        <taxon>Dothideomycetes incertae sedis</taxon>
        <taxon>Lineolatales</taxon>
        <taxon>Lineolataceae</taxon>
        <taxon>Lineolata</taxon>
    </lineage>
</organism>
<protein>
    <submittedName>
        <fullName evidence="2">Uncharacterized protein</fullName>
    </submittedName>
</protein>
<name>A0A6A6P3I2_9PEZI</name>
<gene>
    <name evidence="2" type="ORF">BDY21DRAFT_218701</name>
</gene>
<feature type="compositionally biased region" description="Polar residues" evidence="1">
    <location>
        <begin position="117"/>
        <end position="139"/>
    </location>
</feature>
<evidence type="ECO:0000256" key="1">
    <source>
        <dbReference type="SAM" id="MobiDB-lite"/>
    </source>
</evidence>
<keyword evidence="3" id="KW-1185">Reference proteome</keyword>
<feature type="compositionally biased region" description="Basic and acidic residues" evidence="1">
    <location>
        <begin position="172"/>
        <end position="191"/>
    </location>
</feature>
<evidence type="ECO:0000313" key="2">
    <source>
        <dbReference type="EMBL" id="KAF2458374.1"/>
    </source>
</evidence>
<proteinExistence type="predicted"/>
<dbReference type="AlphaFoldDB" id="A0A6A6P3I2"/>
<dbReference type="Proteomes" id="UP000799766">
    <property type="component" value="Unassembled WGS sequence"/>
</dbReference>
<evidence type="ECO:0000313" key="3">
    <source>
        <dbReference type="Proteomes" id="UP000799766"/>
    </source>
</evidence>